<reference evidence="4 5" key="1">
    <citation type="journal article" date="2020" name="Appl. Microbiol. Biotechnol.">
        <title>Targeted gene deletion in Brettanomyces bruxellensis with an expression-free CRISPR-Cas9 system.</title>
        <authorList>
            <person name="Varela C."/>
            <person name="Bartel C."/>
            <person name="Onetto C."/>
            <person name="Borneman A."/>
        </authorList>
    </citation>
    <scope>NUCLEOTIDE SEQUENCE [LARGE SCALE GENOMIC DNA]</scope>
    <source>
        <strain evidence="4 5">AWRI1613</strain>
    </source>
</reference>
<dbReference type="InterPro" id="IPR051038">
    <property type="entry name" value="RMT2/GAMT_Mtase"/>
</dbReference>
<evidence type="ECO:0000256" key="2">
    <source>
        <dbReference type="SAM" id="MobiDB-lite"/>
    </source>
</evidence>
<organism evidence="4 5">
    <name type="scientific">Dekkera bruxellensis</name>
    <name type="common">Brettanomyces custersii</name>
    <dbReference type="NCBI Taxonomy" id="5007"/>
    <lineage>
        <taxon>Eukaryota</taxon>
        <taxon>Fungi</taxon>
        <taxon>Dikarya</taxon>
        <taxon>Ascomycota</taxon>
        <taxon>Saccharomycotina</taxon>
        <taxon>Pichiomycetes</taxon>
        <taxon>Pichiales</taxon>
        <taxon>Pichiaceae</taxon>
        <taxon>Brettanomyces</taxon>
    </lineage>
</organism>
<dbReference type="Gene3D" id="3.40.50.150">
    <property type="entry name" value="Vaccinia Virus protein VP39"/>
    <property type="match status" value="1"/>
</dbReference>
<gene>
    <name evidence="4" type="ORF">HII12_003176</name>
</gene>
<proteinExistence type="predicted"/>
<feature type="region of interest" description="Disordered" evidence="2">
    <location>
        <begin position="651"/>
        <end position="674"/>
    </location>
</feature>
<dbReference type="InterPro" id="IPR029063">
    <property type="entry name" value="SAM-dependent_MTases_sf"/>
</dbReference>
<evidence type="ECO:0000313" key="5">
    <source>
        <dbReference type="Proteomes" id="UP000568158"/>
    </source>
</evidence>
<feature type="coiled-coil region" evidence="1">
    <location>
        <begin position="849"/>
        <end position="946"/>
    </location>
</feature>
<dbReference type="PANTHER" id="PTHR32379:SF1">
    <property type="entry name" value="GUANIDINOACETATE N-METHYLTRANSFERASE"/>
    <property type="match status" value="1"/>
</dbReference>
<dbReference type="GO" id="GO:0019702">
    <property type="term" value="F:protein arginine N5-methyltransferase activity"/>
    <property type="evidence" value="ECO:0007669"/>
    <property type="project" value="TreeGrafter"/>
</dbReference>
<accession>A0A8H6BD89</accession>
<feature type="region of interest" description="Disordered" evidence="2">
    <location>
        <begin position="1101"/>
        <end position="1142"/>
    </location>
</feature>
<feature type="compositionally biased region" description="Polar residues" evidence="2">
    <location>
        <begin position="1030"/>
        <end position="1048"/>
    </location>
</feature>
<dbReference type="SMART" id="SM00755">
    <property type="entry name" value="Grip"/>
    <property type="match status" value="1"/>
</dbReference>
<keyword evidence="1" id="KW-0175">Coiled coil</keyword>
<evidence type="ECO:0000313" key="4">
    <source>
        <dbReference type="EMBL" id="KAF6009630.1"/>
    </source>
</evidence>
<evidence type="ECO:0000256" key="1">
    <source>
        <dbReference type="SAM" id="Coils"/>
    </source>
</evidence>
<dbReference type="SUPFAM" id="SSF53335">
    <property type="entry name" value="S-adenosyl-L-methionine-dependent methyltransferases"/>
    <property type="match status" value="1"/>
</dbReference>
<feature type="domain" description="GRIP" evidence="3">
    <location>
        <begin position="1142"/>
        <end position="1190"/>
    </location>
</feature>
<feature type="coiled-coil region" evidence="1">
    <location>
        <begin position="570"/>
        <end position="621"/>
    </location>
</feature>
<name>A0A8H6BD89_DEKBR</name>
<dbReference type="PROSITE" id="PS50913">
    <property type="entry name" value="GRIP"/>
    <property type="match status" value="1"/>
</dbReference>
<dbReference type="Proteomes" id="UP000568158">
    <property type="component" value="Unassembled WGS sequence"/>
</dbReference>
<dbReference type="CDD" id="cd02440">
    <property type="entry name" value="AdoMet_MTases"/>
    <property type="match status" value="1"/>
</dbReference>
<evidence type="ECO:0000259" key="3">
    <source>
        <dbReference type="PROSITE" id="PS50913"/>
    </source>
</evidence>
<sequence length="1194" mass="136613">MSQLHELCYLKERPITKDEYLPKLKALLKKGIPSTYTLEDAEAEQKGEQETVQTSTTTPLHIICESIPSDATLEEESAILAMIDELFMNGAGWCLTNKNNETPGCVLERRGLYGTSYWERIVDAGVRAEIVFRKLEQNNIEFLGEKVVKNGAVTEKVADDDINEIPELVQSETIQDMEKEQVRQKEDARKKTQELEDPSKDLNTYLNTKLTYKEGALVTNSRKDGVMMDWEEKLMKAGCDSLFKSIEDPDDVNVLNIGFGMGIIDSMIAEKKPTKHYICEAHPDVLNKMKEDGWMDRENVVVLKGKWQDTLPPLLGQGVFFDGIYYDTYSEHYQDMLELFDLVVGMLKMTGKNLTDELSRINDEVKSSRTMPKKQVTQDEAARIMKLKTPNVSSIVKPEDVASAELDKQGQTKNIGKVSGTSIHTEEHDKTAKTKTKTQVQDKSEKSGKKLKEEEGKNEGTTEENKESVPVTSEVDLPESVVRKLKKFEKYERLYPRLYEAYKVDKAKLSIVNAFEKALRENTPCDGIGEVSSFIDYLSSLDSKGKVLQKALSEEAKKSADSSREKKIYAKSFKSKMEKLSAENQKLSSTFEENAELQKTITSLKEKVENVKSYVDRAQETDIPELEKSASDSASVLRSENQYLKDTLEDLGERKNATSEEDTLEKGSSLGEELELNKTELEMLRVQNAEALKDYERTKKSLSKKLETSLTENKKVENDLHNLRSKYQSIMDANEKFTNENKKLESENSLLLERINTTQKKADKLLKDNEELHQHLNDLQDKSGKLEEAEVKSKNLAAKLEIAVKETESKNRQVSDLEEVDKERQRKIAKLSLQHSSLQKEQKLLVNSKNKLLSDLEQSKQQRTEMKLKFSKVITDNNKLVKEKEELKDKYDNLKEINTGGQAKIENLKRRLDEVLVDKKEFEDRIDTLEERLSQTRTLLQERTRDASTMRKLLKQGDQNRDNKYILLDEQLTDLKEQKEKVDDAHMLLQRDFSQLKDKTTKQINGLQSQNTELVRENTRLKKSMKLHKSISNSEMRKSYSSGQVSLTNDSSDKIDTLQKALTEKSAEMAKLEDMNRILQRANNESNQKLIALNRKLRSMSQQFRRRSSAASMNSSSSMDRSNDTTTQSVTADNEITGENTKNDDNERAIYIRNVLFGFLENKDQRDMLLPVMKTLLVMSDDDEQKFVKLLSKA</sequence>
<feature type="compositionally biased region" description="Polar residues" evidence="2">
    <location>
        <begin position="1125"/>
        <end position="1140"/>
    </location>
</feature>
<feature type="coiled-coil region" evidence="1">
    <location>
        <begin position="681"/>
        <end position="817"/>
    </location>
</feature>
<feature type="compositionally biased region" description="Basic and acidic residues" evidence="2">
    <location>
        <begin position="440"/>
        <end position="467"/>
    </location>
</feature>
<dbReference type="GO" id="GO:0005737">
    <property type="term" value="C:cytoplasm"/>
    <property type="evidence" value="ECO:0007669"/>
    <property type="project" value="TreeGrafter"/>
</dbReference>
<dbReference type="PANTHER" id="PTHR32379">
    <property type="entry name" value="GUANIDINOACETATE N-METHYLTRANSFERASE"/>
    <property type="match status" value="1"/>
</dbReference>
<dbReference type="InterPro" id="IPR000237">
    <property type="entry name" value="GRIP_dom"/>
</dbReference>
<feature type="compositionally biased region" description="Low complexity" evidence="2">
    <location>
        <begin position="1101"/>
        <end position="1120"/>
    </location>
</feature>
<comment type="caution">
    <text evidence="4">The sequence shown here is derived from an EMBL/GenBank/DDBJ whole genome shotgun (WGS) entry which is preliminary data.</text>
</comment>
<dbReference type="GO" id="GO:0005634">
    <property type="term" value="C:nucleus"/>
    <property type="evidence" value="ECO:0007669"/>
    <property type="project" value="TreeGrafter"/>
</dbReference>
<feature type="region of interest" description="Disordered" evidence="2">
    <location>
        <begin position="1025"/>
        <end position="1048"/>
    </location>
</feature>
<protein>
    <recommendedName>
        <fullName evidence="3">GRIP domain-containing protein</fullName>
    </recommendedName>
</protein>
<dbReference type="AlphaFoldDB" id="A0A8H6BD89"/>
<dbReference type="EMBL" id="JABCYN010000030">
    <property type="protein sequence ID" value="KAF6009630.1"/>
    <property type="molecule type" value="Genomic_DNA"/>
</dbReference>
<feature type="region of interest" description="Disordered" evidence="2">
    <location>
        <begin position="403"/>
        <end position="472"/>
    </location>
</feature>
<dbReference type="Pfam" id="PF01465">
    <property type="entry name" value="GRIP"/>
    <property type="match status" value="1"/>
</dbReference>
<feature type="compositionally biased region" description="Polar residues" evidence="2">
    <location>
        <begin position="411"/>
        <end position="423"/>
    </location>
</feature>
<feature type="coiled-coil region" evidence="1">
    <location>
        <begin position="972"/>
        <end position="1024"/>
    </location>
</feature>